<feature type="transmembrane region" description="Helical" evidence="1">
    <location>
        <begin position="166"/>
        <end position="187"/>
    </location>
</feature>
<feature type="transmembrane region" description="Helical" evidence="1">
    <location>
        <begin position="105"/>
        <end position="127"/>
    </location>
</feature>
<evidence type="ECO:0000313" key="2">
    <source>
        <dbReference type="EMBL" id="OBR64950.1"/>
    </source>
</evidence>
<feature type="transmembrane region" description="Helical" evidence="1">
    <location>
        <begin position="207"/>
        <end position="232"/>
    </location>
</feature>
<name>A0A1A5YHS6_9BACL</name>
<evidence type="ECO:0008006" key="4">
    <source>
        <dbReference type="Google" id="ProtNLM"/>
    </source>
</evidence>
<organism evidence="2 3">
    <name type="scientific">Paenibacillus oryzae</name>
    <dbReference type="NCBI Taxonomy" id="1844972"/>
    <lineage>
        <taxon>Bacteria</taxon>
        <taxon>Bacillati</taxon>
        <taxon>Bacillota</taxon>
        <taxon>Bacilli</taxon>
        <taxon>Bacillales</taxon>
        <taxon>Paenibacillaceae</taxon>
        <taxon>Paenibacillus</taxon>
    </lineage>
</organism>
<sequence>MGKLFRYELRLIAFNRFYIGFFAVSLCFGWLILSTGTIQGVAHTAPFSPWSFGSYLTDLMPLLSIALLFMVWSFDSGQARRAKPLLNAATIAPFRHAAVKCAAAATAWLLLSAAIMLLGIGFLIFIFGNAVSIPALLAPAVSILLPVILFLMGSGLLALSRSRKIFLGLPPALLALHLLPLPSWMHLLATNFYSTYPLHMDMVDPGFTVPVSFIAGKLGYTLAGMIMLALALRKKYSCHT</sequence>
<proteinExistence type="predicted"/>
<feature type="transmembrane region" description="Helical" evidence="1">
    <location>
        <begin position="12"/>
        <end position="32"/>
    </location>
</feature>
<evidence type="ECO:0000256" key="1">
    <source>
        <dbReference type="SAM" id="Phobius"/>
    </source>
</evidence>
<dbReference type="STRING" id="1844972.A7K91_05060"/>
<dbReference type="Proteomes" id="UP000092024">
    <property type="component" value="Unassembled WGS sequence"/>
</dbReference>
<feature type="transmembrane region" description="Helical" evidence="1">
    <location>
        <begin position="133"/>
        <end position="159"/>
    </location>
</feature>
<reference evidence="2 3" key="1">
    <citation type="submission" date="2016-05" db="EMBL/GenBank/DDBJ databases">
        <title>Paenibacillus oryzae. sp. nov., isolated from the rice root.</title>
        <authorList>
            <person name="Zhang J."/>
            <person name="Zhang X."/>
        </authorList>
    </citation>
    <scope>NUCLEOTIDE SEQUENCE [LARGE SCALE GENOMIC DNA]</scope>
    <source>
        <strain evidence="2 3">1DrF-4</strain>
    </source>
</reference>
<keyword evidence="1" id="KW-0812">Transmembrane</keyword>
<dbReference type="OrthoDB" id="1708260at2"/>
<feature type="transmembrane region" description="Helical" evidence="1">
    <location>
        <begin position="52"/>
        <end position="74"/>
    </location>
</feature>
<protein>
    <recommendedName>
        <fullName evidence="4">ABC transporter permease</fullName>
    </recommendedName>
</protein>
<evidence type="ECO:0000313" key="3">
    <source>
        <dbReference type="Proteomes" id="UP000092024"/>
    </source>
</evidence>
<keyword evidence="3" id="KW-1185">Reference proteome</keyword>
<keyword evidence="1" id="KW-0472">Membrane</keyword>
<dbReference type="RefSeq" id="WP_068684148.1">
    <property type="nucleotide sequence ID" value="NZ_LYPA01000064.1"/>
</dbReference>
<gene>
    <name evidence="2" type="ORF">A7K91_05060</name>
</gene>
<accession>A0A1A5YHS6</accession>
<dbReference type="AlphaFoldDB" id="A0A1A5YHS6"/>
<keyword evidence="1" id="KW-1133">Transmembrane helix</keyword>
<dbReference type="EMBL" id="LYPA01000064">
    <property type="protein sequence ID" value="OBR64950.1"/>
    <property type="molecule type" value="Genomic_DNA"/>
</dbReference>
<comment type="caution">
    <text evidence="2">The sequence shown here is derived from an EMBL/GenBank/DDBJ whole genome shotgun (WGS) entry which is preliminary data.</text>
</comment>